<dbReference type="Proteomes" id="UP000011783">
    <property type="component" value="Unassembled WGS sequence"/>
</dbReference>
<proteinExistence type="predicted"/>
<gene>
    <name evidence="2" type="ORF">LEP1GSC123_1182</name>
</gene>
<evidence type="ECO:0000256" key="1">
    <source>
        <dbReference type="SAM" id="MobiDB-lite"/>
    </source>
</evidence>
<name>M3HHV2_LEPBO</name>
<comment type="caution">
    <text evidence="2">The sequence shown here is derived from an EMBL/GenBank/DDBJ whole genome shotgun (WGS) entry which is preliminary data.</text>
</comment>
<evidence type="ECO:0000313" key="3">
    <source>
        <dbReference type="Proteomes" id="UP000011783"/>
    </source>
</evidence>
<sequence>MAGVKEGEEKKFKRDGTQTESTSYKADKKNGPYWKKTIKV</sequence>
<reference evidence="2 3" key="1">
    <citation type="submission" date="2013-01" db="EMBL/GenBank/DDBJ databases">
        <authorList>
            <person name="Harkins D.M."/>
            <person name="Durkin A.S."/>
            <person name="Brinkac L.M."/>
            <person name="Haft D.H."/>
            <person name="Selengut J.D."/>
            <person name="Sanka R."/>
            <person name="DePew J."/>
            <person name="Purushe J."/>
            <person name="Picardeau M."/>
            <person name="Werts C."/>
            <person name="Goarant C."/>
            <person name="Vinetz J.M."/>
            <person name="Sutton G.G."/>
            <person name="Nierman W.C."/>
            <person name="Fouts D.E."/>
        </authorList>
    </citation>
    <scope>NUCLEOTIDE SEQUENCE [LARGE SCALE GENOMIC DNA]</scope>
    <source>
        <strain evidence="2 3">200701203</strain>
    </source>
</reference>
<dbReference type="BioCyc" id="LBOR1193007:G11KN-1435-MONOMER"/>
<feature type="compositionally biased region" description="Basic and acidic residues" evidence="1">
    <location>
        <begin position="1"/>
        <end position="17"/>
    </location>
</feature>
<dbReference type="AlphaFoldDB" id="M3HHV2"/>
<organism evidence="2 3">
    <name type="scientific">Leptospira borgpetersenii str. 200701203</name>
    <dbReference type="NCBI Taxonomy" id="1193007"/>
    <lineage>
        <taxon>Bacteria</taxon>
        <taxon>Pseudomonadati</taxon>
        <taxon>Spirochaetota</taxon>
        <taxon>Spirochaetia</taxon>
        <taxon>Leptospirales</taxon>
        <taxon>Leptospiraceae</taxon>
        <taxon>Leptospira</taxon>
    </lineage>
</organism>
<feature type="region of interest" description="Disordered" evidence="1">
    <location>
        <begin position="1"/>
        <end position="29"/>
    </location>
</feature>
<evidence type="ECO:0000313" key="2">
    <source>
        <dbReference type="EMBL" id="EMF97685.1"/>
    </source>
</evidence>
<dbReference type="EMBL" id="AKWO02000109">
    <property type="protein sequence ID" value="EMF97685.1"/>
    <property type="molecule type" value="Genomic_DNA"/>
</dbReference>
<protein>
    <submittedName>
        <fullName evidence="2">Uncharacterized protein</fullName>
    </submittedName>
</protein>
<accession>M3HHV2</accession>